<evidence type="ECO:0000313" key="7">
    <source>
        <dbReference type="EMBL" id="QOL19419.1"/>
    </source>
</evidence>
<evidence type="ECO:0000256" key="3">
    <source>
        <dbReference type="ARBA" id="ARBA00023125"/>
    </source>
</evidence>
<keyword evidence="4" id="KW-0233">DNA recombination</keyword>
<dbReference type="AlphaFoldDB" id="A0A7L9RS89"/>
<dbReference type="InterPro" id="IPR047952">
    <property type="entry name" value="Transpos_IS4"/>
</dbReference>
<dbReference type="PANTHER" id="PTHR33258">
    <property type="entry name" value="TRANSPOSASE INSL FOR INSERTION SEQUENCE ELEMENT IS186A-RELATED"/>
    <property type="match status" value="1"/>
</dbReference>
<evidence type="ECO:0000313" key="8">
    <source>
        <dbReference type="EMBL" id="QOL19495.1"/>
    </source>
</evidence>
<sequence>METIEGIMELVTKDDLEDLATSYGVNRYNTKLTGELIFKGLMRLILLGKKTSLRMLETLINEGIDHFEPTPSVSYSGISKRLKDIKWSYFEAIYRTLVNKLSSDLGTINERTLHRFDSTIINLSGRLIKDGLKIGGKASDSQIKVSVGLRQQLPTSIRFCTLQEESSEDLALVRAINEARVDSEDILLFDRGISKAGTFGEFEAKDYKFITRLNVGRRYHIVKTHSVSSPIMEDLTVALYAKGNKAPLPTSLRLIKMLNKEGNELWFLTNLFDMSALEIAELYRRRWDIEVFFKFIKQNLGYKHFLSHSMNGMRVYIYMVLITALVFLAYKIKTKLQGFKIPLFRFNLALEKSFVKSMILLSGGNFDAVKHLF</sequence>
<dbReference type="InterPro" id="IPR002559">
    <property type="entry name" value="Transposase_11"/>
</dbReference>
<proteinExistence type="inferred from homology"/>
<evidence type="ECO:0000256" key="5">
    <source>
        <dbReference type="SAM" id="Phobius"/>
    </source>
</evidence>
<dbReference type="EMBL" id="CP054719">
    <property type="protein sequence ID" value="QOL19495.1"/>
    <property type="molecule type" value="Genomic_DNA"/>
</dbReference>
<protein>
    <submittedName>
        <fullName evidence="7">IS4/IS5 family transposase</fullName>
    </submittedName>
</protein>
<dbReference type="KEGG" id="pbal:CPBP_00171"/>
<evidence type="ECO:0000256" key="1">
    <source>
        <dbReference type="ARBA" id="ARBA00010075"/>
    </source>
</evidence>
<feature type="domain" description="Transposase IS4-like" evidence="6">
    <location>
        <begin position="139"/>
        <end position="324"/>
    </location>
</feature>
<evidence type="ECO:0000313" key="9">
    <source>
        <dbReference type="EMBL" id="QOL20406.1"/>
    </source>
</evidence>
<keyword evidence="5" id="KW-1133">Transmembrane helix</keyword>
<name>A0A7L9RS89_9PROT</name>
<dbReference type="PANTHER" id="PTHR33258:SF1">
    <property type="entry name" value="TRANSPOSASE INSL FOR INSERTION SEQUENCE ELEMENT IS186A-RELATED"/>
    <property type="match status" value="1"/>
</dbReference>
<keyword evidence="5" id="KW-0812">Transmembrane</keyword>
<evidence type="ECO:0000259" key="6">
    <source>
        <dbReference type="Pfam" id="PF01609"/>
    </source>
</evidence>
<feature type="transmembrane region" description="Helical" evidence="5">
    <location>
        <begin position="315"/>
        <end position="332"/>
    </location>
</feature>
<dbReference type="GO" id="GO:0003677">
    <property type="term" value="F:DNA binding"/>
    <property type="evidence" value="ECO:0007669"/>
    <property type="project" value="UniProtKB-KW"/>
</dbReference>
<dbReference type="GO" id="GO:0004803">
    <property type="term" value="F:transposase activity"/>
    <property type="evidence" value="ECO:0007669"/>
    <property type="project" value="InterPro"/>
</dbReference>
<dbReference type="SUPFAM" id="SSF53098">
    <property type="entry name" value="Ribonuclease H-like"/>
    <property type="match status" value="1"/>
</dbReference>
<dbReference type="EMBL" id="CP054719">
    <property type="protein sequence ID" value="QOL19419.1"/>
    <property type="molecule type" value="Genomic_DNA"/>
</dbReference>
<keyword evidence="10" id="KW-1185">Reference proteome</keyword>
<comment type="similarity">
    <text evidence="1">Belongs to the transposase 11 family.</text>
</comment>
<dbReference type="RefSeq" id="WP_350331953.1">
    <property type="nucleotide sequence ID" value="NZ_CP054719.1"/>
</dbReference>
<keyword evidence="2" id="KW-0815">Transposition</keyword>
<keyword evidence="3" id="KW-0238">DNA-binding</keyword>
<evidence type="ECO:0000256" key="4">
    <source>
        <dbReference type="ARBA" id="ARBA00023172"/>
    </source>
</evidence>
<dbReference type="KEGG" id="pbal:CPBP_01199"/>
<dbReference type="Proteomes" id="UP000594001">
    <property type="component" value="Chromosome"/>
</dbReference>
<evidence type="ECO:0000256" key="2">
    <source>
        <dbReference type="ARBA" id="ARBA00022578"/>
    </source>
</evidence>
<gene>
    <name evidence="7" type="ORF">CPBP_00171</name>
    <name evidence="8" type="ORF">CPBP_00251</name>
    <name evidence="9" type="ORF">CPBP_01199</name>
</gene>
<evidence type="ECO:0000313" key="10">
    <source>
        <dbReference type="Proteomes" id="UP000594001"/>
    </source>
</evidence>
<dbReference type="Pfam" id="PF01609">
    <property type="entry name" value="DDE_Tnp_1"/>
    <property type="match status" value="1"/>
</dbReference>
<dbReference type="GO" id="GO:0006313">
    <property type="term" value="P:DNA transposition"/>
    <property type="evidence" value="ECO:0007669"/>
    <property type="project" value="InterPro"/>
</dbReference>
<dbReference type="EMBL" id="CP054719">
    <property type="protein sequence ID" value="QOL20406.1"/>
    <property type="molecule type" value="Genomic_DNA"/>
</dbReference>
<accession>A0A7L9RS89</accession>
<dbReference type="NCBIfam" id="NF033592">
    <property type="entry name" value="transpos_IS4_1"/>
    <property type="match status" value="1"/>
</dbReference>
<keyword evidence="5" id="KW-0472">Membrane</keyword>
<dbReference type="KEGG" id="pbal:CPBP_00251"/>
<dbReference type="InterPro" id="IPR012337">
    <property type="entry name" value="RNaseH-like_sf"/>
</dbReference>
<organism evidence="7 10">
    <name type="scientific">Candidatus Bodocaedibacter vickermanii</name>
    <dbReference type="NCBI Taxonomy" id="2741701"/>
    <lineage>
        <taxon>Bacteria</taxon>
        <taxon>Pseudomonadati</taxon>
        <taxon>Pseudomonadota</taxon>
        <taxon>Alphaproteobacteria</taxon>
        <taxon>Holosporales</taxon>
        <taxon>Candidatus Paracaedibacteraceae</taxon>
        <taxon>Candidatus Bodocaedibacter</taxon>
    </lineage>
</organism>
<reference evidence="7 10" key="1">
    <citation type="submission" date="2020-06" db="EMBL/GenBank/DDBJ databases">
        <title>The endosymbiont of the kinetoplastid Bodo saltans is a Paracaedibacter-like alpha-proteobacterium possessing a putative toxin-antitoxin system.</title>
        <authorList>
            <person name="Midha S."/>
            <person name="Rigden D.J."/>
            <person name="Siozios S."/>
            <person name="Hurst G.D.D."/>
            <person name="Jackson A.P."/>
        </authorList>
    </citation>
    <scope>NUCLEOTIDE SEQUENCE [LARGE SCALE GENOMIC DNA]</scope>
    <source>
        <strain evidence="7">Lake Konstanz</strain>
    </source>
</reference>
<dbReference type="Gene3D" id="3.90.350.10">
    <property type="entry name" value="Transposase Inhibitor Protein From Tn5, Chain A, domain 1"/>
    <property type="match status" value="1"/>
</dbReference>